<evidence type="ECO:0000313" key="4">
    <source>
        <dbReference type="Proteomes" id="UP000295431"/>
    </source>
</evidence>
<name>A0A4R4PEA8_9ACTN</name>
<organism evidence="3 4">
    <name type="scientific">Actinomadura bangladeshensis</name>
    <dbReference type="NCBI Taxonomy" id="453573"/>
    <lineage>
        <taxon>Bacteria</taxon>
        <taxon>Bacillati</taxon>
        <taxon>Actinomycetota</taxon>
        <taxon>Actinomycetes</taxon>
        <taxon>Streptosporangiales</taxon>
        <taxon>Thermomonosporaceae</taxon>
        <taxon>Actinomadura</taxon>
    </lineage>
</organism>
<evidence type="ECO:0000256" key="1">
    <source>
        <dbReference type="SAM" id="SignalP"/>
    </source>
</evidence>
<dbReference type="EMBL" id="SMJW01000004">
    <property type="protein sequence ID" value="TDC19923.1"/>
    <property type="molecule type" value="Genomic_DNA"/>
</dbReference>
<evidence type="ECO:0000259" key="2">
    <source>
        <dbReference type="PROSITE" id="PS50022"/>
    </source>
</evidence>
<feature type="chain" id="PRO_5038918598" evidence="1">
    <location>
        <begin position="19"/>
        <end position="289"/>
    </location>
</feature>
<sequence length="289" mass="29720">MSVRKIIALLAASLTAVAGVAAYGGTASAAKQGRGSVTMTVQSGALDVLAAPCGGRPLLIDLANSGSEGEYVDVFITPERPLLTSHDVISTYVPPSRSIVVRAQVSAPLGSAGGTHEVSLRLGPRGPAQETAVTVTPKPSGPGANLALGGPVSASSTHGNFNVCGAVDANTDSEDWSARTGWNDGTRAVFPDTYTVEFGGPQPIDRVVLHTLNSARYPAARYGLKDFDVQTLGSGGEWTTVSSIRGNTAGRVEIPLDPVVSTASVRVVALASNSGDYSRIVELEVYQDS</sequence>
<dbReference type="RefSeq" id="WP_131936364.1">
    <property type="nucleotide sequence ID" value="NZ_BAAAMX010000009.1"/>
</dbReference>
<dbReference type="OrthoDB" id="3815242at2"/>
<dbReference type="Pfam" id="PF00754">
    <property type="entry name" value="F5_F8_type_C"/>
    <property type="match status" value="1"/>
</dbReference>
<feature type="domain" description="F5/8 type C" evidence="2">
    <location>
        <begin position="134"/>
        <end position="288"/>
    </location>
</feature>
<feature type="signal peptide" evidence="1">
    <location>
        <begin position="1"/>
        <end position="18"/>
    </location>
</feature>
<dbReference type="PROSITE" id="PS50022">
    <property type="entry name" value="FA58C_3"/>
    <property type="match status" value="1"/>
</dbReference>
<reference evidence="3 4" key="1">
    <citation type="submission" date="2019-03" db="EMBL/GenBank/DDBJ databases">
        <title>Draft genome sequences of novel Actinobacteria.</title>
        <authorList>
            <person name="Sahin N."/>
            <person name="Ay H."/>
            <person name="Saygin H."/>
        </authorList>
    </citation>
    <scope>NUCLEOTIDE SEQUENCE [LARGE SCALE GENOMIC DNA]</scope>
    <source>
        <strain evidence="3 4">DSM 45347</strain>
    </source>
</reference>
<evidence type="ECO:0000313" key="3">
    <source>
        <dbReference type="EMBL" id="TDC19923.1"/>
    </source>
</evidence>
<dbReference type="AlphaFoldDB" id="A0A4R4PEA8"/>
<comment type="caution">
    <text evidence="3">The sequence shown here is derived from an EMBL/GenBank/DDBJ whole genome shotgun (WGS) entry which is preliminary data.</text>
</comment>
<dbReference type="InterPro" id="IPR000421">
    <property type="entry name" value="FA58C"/>
</dbReference>
<protein>
    <submittedName>
        <fullName evidence="3">Discoidin domain-containing protein</fullName>
    </submittedName>
</protein>
<proteinExistence type="predicted"/>
<keyword evidence="1" id="KW-0732">Signal</keyword>
<gene>
    <name evidence="3" type="ORF">E1284_01965</name>
</gene>
<dbReference type="SUPFAM" id="SSF49785">
    <property type="entry name" value="Galactose-binding domain-like"/>
    <property type="match status" value="1"/>
</dbReference>
<dbReference type="Proteomes" id="UP000295431">
    <property type="component" value="Unassembled WGS sequence"/>
</dbReference>
<dbReference type="InterPro" id="IPR008979">
    <property type="entry name" value="Galactose-bd-like_sf"/>
</dbReference>
<dbReference type="Gene3D" id="2.60.120.260">
    <property type="entry name" value="Galactose-binding domain-like"/>
    <property type="match status" value="1"/>
</dbReference>
<keyword evidence="4" id="KW-1185">Reference proteome</keyword>
<accession>A0A4R4PEA8</accession>